<evidence type="ECO:0000313" key="3">
    <source>
        <dbReference type="Proteomes" id="UP001156703"/>
    </source>
</evidence>
<comment type="caution">
    <text evidence="2">The sequence shown here is derived from an EMBL/GenBank/DDBJ whole genome shotgun (WGS) entry which is preliminary data.</text>
</comment>
<feature type="domain" description="YdhG-like" evidence="1">
    <location>
        <begin position="23"/>
        <end position="133"/>
    </location>
</feature>
<reference evidence="3" key="1">
    <citation type="journal article" date="2019" name="Int. J. Syst. Evol. Microbiol.">
        <title>The Global Catalogue of Microorganisms (GCM) 10K type strain sequencing project: providing services to taxonomists for standard genome sequencing and annotation.</title>
        <authorList>
            <consortium name="The Broad Institute Genomics Platform"/>
            <consortium name="The Broad Institute Genome Sequencing Center for Infectious Disease"/>
            <person name="Wu L."/>
            <person name="Ma J."/>
        </authorList>
    </citation>
    <scope>NUCLEOTIDE SEQUENCE [LARGE SCALE GENOMIC DNA]</scope>
    <source>
        <strain evidence="3">NBRC 102146</strain>
    </source>
</reference>
<organism evidence="2 3">
    <name type="scientific">Sphingomonas astaxanthinifaciens DSM 22298</name>
    <dbReference type="NCBI Taxonomy" id="1123267"/>
    <lineage>
        <taxon>Bacteria</taxon>
        <taxon>Pseudomonadati</taxon>
        <taxon>Pseudomonadota</taxon>
        <taxon>Alphaproteobacteria</taxon>
        <taxon>Sphingomonadales</taxon>
        <taxon>Sphingomonadaceae</taxon>
        <taxon>Sphingomonas</taxon>
    </lineage>
</organism>
<proteinExistence type="predicted"/>
<evidence type="ECO:0000313" key="2">
    <source>
        <dbReference type="EMBL" id="GLR47335.1"/>
    </source>
</evidence>
<dbReference type="Pfam" id="PF08818">
    <property type="entry name" value="DUF1801"/>
    <property type="match status" value="1"/>
</dbReference>
<name>A0ABQ5Z3G4_9SPHN</name>
<dbReference type="Proteomes" id="UP001156703">
    <property type="component" value="Unassembled WGS sequence"/>
</dbReference>
<gene>
    <name evidence="2" type="ORF">GCM10007925_10460</name>
</gene>
<dbReference type="EMBL" id="BSOO01000007">
    <property type="protein sequence ID" value="GLR47335.1"/>
    <property type="molecule type" value="Genomic_DNA"/>
</dbReference>
<sequence>MSEGGDSAALLDTLAAALPPERAEALRAAYALVRSTMPAGYEESVSGRMICWSVPLALYPKTYNKQPLMFVALATTKGHNALHFPLLYMSPAHDAAFRAAYAQAGQKLDMGKGCVRFVSAEGLNEAAITNAIRPVGVEDFLAAYERARSGSSSQA</sequence>
<accession>A0ABQ5Z3G4</accession>
<dbReference type="Gene3D" id="3.90.1150.200">
    <property type="match status" value="1"/>
</dbReference>
<dbReference type="RefSeq" id="WP_051676617.1">
    <property type="nucleotide sequence ID" value="NZ_BSOO01000007.1"/>
</dbReference>
<keyword evidence="3" id="KW-1185">Reference proteome</keyword>
<dbReference type="InterPro" id="IPR014922">
    <property type="entry name" value="YdhG-like"/>
</dbReference>
<protein>
    <recommendedName>
        <fullName evidence="1">YdhG-like domain-containing protein</fullName>
    </recommendedName>
</protein>
<evidence type="ECO:0000259" key="1">
    <source>
        <dbReference type="Pfam" id="PF08818"/>
    </source>
</evidence>